<dbReference type="Proteomes" id="UP000076574">
    <property type="component" value="Unassembled WGS sequence"/>
</dbReference>
<reference evidence="2 3" key="1">
    <citation type="submission" date="2016-03" db="EMBL/GenBank/DDBJ databases">
        <title>Microsymbionts genomes from the relict species Vavilovia formosa (Stev.) Fed.</title>
        <authorList>
            <person name="Kopat V."/>
            <person name="Chirak E."/>
            <person name="Kimeklis A."/>
            <person name="Andronov E."/>
        </authorList>
    </citation>
    <scope>NUCLEOTIDE SEQUENCE [LARGE SCALE GENOMIC DNA]</scope>
    <source>
        <strain evidence="2 3">Vaf07</strain>
    </source>
</reference>
<feature type="chain" id="PRO_5007848902" evidence="1">
    <location>
        <begin position="23"/>
        <end position="156"/>
    </location>
</feature>
<evidence type="ECO:0000313" key="2">
    <source>
        <dbReference type="EMBL" id="KZD25760.1"/>
    </source>
</evidence>
<evidence type="ECO:0000256" key="1">
    <source>
        <dbReference type="SAM" id="SignalP"/>
    </source>
</evidence>
<gene>
    <name evidence="2" type="ORF">A4A58_05090</name>
</gene>
<dbReference type="AlphaFoldDB" id="A0A164B4T8"/>
<accession>A0A164B4T8</accession>
<dbReference type="RefSeq" id="WP_068730247.1">
    <property type="nucleotide sequence ID" value="NZ_LVYV01000001.1"/>
</dbReference>
<feature type="signal peptide" evidence="1">
    <location>
        <begin position="1"/>
        <end position="22"/>
    </location>
</feature>
<dbReference type="OrthoDB" id="8138752at2"/>
<sequence length="156" mass="16535">MLRFKILASTIPLALAAFLARGDLVVGTHPCISTGETTVQIATMLWQAQSHVSFTNDPLQATVRVQIVDNAESADFVVLDDVDAAEPDACPVTAATRFIGIADTSATSEPIIYLSEQGGADYRIFVKSRSFTPRDAAALIVSAHSRSPARMAAASL</sequence>
<protein>
    <submittedName>
        <fullName evidence="2">Uncharacterized protein</fullName>
    </submittedName>
</protein>
<dbReference type="EMBL" id="LVYV01000001">
    <property type="protein sequence ID" value="KZD25760.1"/>
    <property type="molecule type" value="Genomic_DNA"/>
</dbReference>
<proteinExistence type="predicted"/>
<dbReference type="STRING" id="943830.A4A58_05090"/>
<keyword evidence="1" id="KW-0732">Signal</keyword>
<evidence type="ECO:0000313" key="3">
    <source>
        <dbReference type="Proteomes" id="UP000076574"/>
    </source>
</evidence>
<organism evidence="2 3">
    <name type="scientific">Tardiphaga robiniae</name>
    <dbReference type="NCBI Taxonomy" id="943830"/>
    <lineage>
        <taxon>Bacteria</taxon>
        <taxon>Pseudomonadati</taxon>
        <taxon>Pseudomonadota</taxon>
        <taxon>Alphaproteobacteria</taxon>
        <taxon>Hyphomicrobiales</taxon>
        <taxon>Nitrobacteraceae</taxon>
        <taxon>Tardiphaga</taxon>
    </lineage>
</organism>
<keyword evidence="3" id="KW-1185">Reference proteome</keyword>
<comment type="caution">
    <text evidence="2">The sequence shown here is derived from an EMBL/GenBank/DDBJ whole genome shotgun (WGS) entry which is preliminary data.</text>
</comment>
<name>A0A164B4T8_9BRAD</name>